<dbReference type="InterPro" id="IPR011006">
    <property type="entry name" value="CheY-like_superfamily"/>
</dbReference>
<keyword evidence="6" id="KW-0539">Nucleus</keyword>
<dbReference type="InterPro" id="IPR001005">
    <property type="entry name" value="SANT/Myb"/>
</dbReference>
<keyword evidence="13" id="KW-1185">Reference proteome</keyword>
<name>A0A9D4ZF48_ADICA</name>
<dbReference type="PROSITE" id="PS51294">
    <property type="entry name" value="HTH_MYB"/>
    <property type="match status" value="1"/>
</dbReference>
<dbReference type="SMART" id="SM00448">
    <property type="entry name" value="REC"/>
    <property type="match status" value="1"/>
</dbReference>
<evidence type="ECO:0000256" key="4">
    <source>
        <dbReference type="ARBA" id="ARBA00023159"/>
    </source>
</evidence>
<feature type="domain" description="HTH myb-type" evidence="10">
    <location>
        <begin position="207"/>
        <end position="266"/>
    </location>
</feature>
<dbReference type="NCBIfam" id="TIGR01557">
    <property type="entry name" value="myb_SHAQKYF"/>
    <property type="match status" value="1"/>
</dbReference>
<evidence type="ECO:0000256" key="7">
    <source>
        <dbReference type="PROSITE-ProRule" id="PRU00169"/>
    </source>
</evidence>
<comment type="caution">
    <text evidence="12">The sequence shown here is derived from an EMBL/GenBank/DDBJ whole genome shotgun (WGS) entry which is preliminary data.</text>
</comment>
<dbReference type="AlphaFoldDB" id="A0A9D4ZF48"/>
<feature type="domain" description="Response regulatory" evidence="9">
    <location>
        <begin position="35"/>
        <end position="150"/>
    </location>
</feature>
<gene>
    <name evidence="11" type="ORF">GOP47_0013301</name>
    <name evidence="12" type="ORF">GOP47_0014033</name>
</gene>
<dbReference type="InterPro" id="IPR006447">
    <property type="entry name" value="Myb_dom_plants"/>
</dbReference>
<dbReference type="InterPro" id="IPR017930">
    <property type="entry name" value="Myb_dom"/>
</dbReference>
<dbReference type="PANTHER" id="PTHR43874">
    <property type="entry name" value="TWO-COMPONENT RESPONSE REGULATOR"/>
    <property type="match status" value="1"/>
</dbReference>
<evidence type="ECO:0000259" key="9">
    <source>
        <dbReference type="PROSITE" id="PS50110"/>
    </source>
</evidence>
<proteinExistence type="predicted"/>
<keyword evidence="4" id="KW-0010">Activator</keyword>
<organism evidence="12 13">
    <name type="scientific">Adiantum capillus-veneris</name>
    <name type="common">Maidenhair fern</name>
    <dbReference type="NCBI Taxonomy" id="13818"/>
    <lineage>
        <taxon>Eukaryota</taxon>
        <taxon>Viridiplantae</taxon>
        <taxon>Streptophyta</taxon>
        <taxon>Embryophyta</taxon>
        <taxon>Tracheophyta</taxon>
        <taxon>Polypodiopsida</taxon>
        <taxon>Polypodiidae</taxon>
        <taxon>Polypodiales</taxon>
        <taxon>Pteridineae</taxon>
        <taxon>Pteridaceae</taxon>
        <taxon>Vittarioideae</taxon>
        <taxon>Adiantum</taxon>
    </lineage>
</organism>
<keyword evidence="3" id="KW-0805">Transcription regulation</keyword>
<evidence type="ECO:0008006" key="14">
    <source>
        <dbReference type="Google" id="ProtNLM"/>
    </source>
</evidence>
<evidence type="ECO:0000256" key="6">
    <source>
        <dbReference type="ARBA" id="ARBA00023242"/>
    </source>
</evidence>
<reference evidence="12" key="1">
    <citation type="submission" date="2021-01" db="EMBL/GenBank/DDBJ databases">
        <title>Adiantum capillus-veneris genome.</title>
        <authorList>
            <person name="Fang Y."/>
            <person name="Liao Q."/>
        </authorList>
    </citation>
    <scope>NUCLEOTIDE SEQUENCE</scope>
    <source>
        <strain evidence="12">H3</strain>
        <tissue evidence="12">Leaf</tissue>
    </source>
</reference>
<dbReference type="EMBL" id="JABFUD020000013">
    <property type="protein sequence ID" value="KAI5071782.1"/>
    <property type="molecule type" value="Genomic_DNA"/>
</dbReference>
<dbReference type="PANTHER" id="PTHR43874:SF7">
    <property type="entry name" value="TWO-COMPONENT RESPONSE REGULATOR ARR10"/>
    <property type="match status" value="1"/>
</dbReference>
<evidence type="ECO:0000313" key="13">
    <source>
        <dbReference type="Proteomes" id="UP000886520"/>
    </source>
</evidence>
<keyword evidence="2" id="KW-0902">Two-component regulatory system</keyword>
<dbReference type="Proteomes" id="UP000886520">
    <property type="component" value="Chromosome 13"/>
</dbReference>
<dbReference type="EMBL" id="JABFUD020000013">
    <property type="protein sequence ID" value="KAI5071050.1"/>
    <property type="molecule type" value="Genomic_DNA"/>
</dbReference>
<protein>
    <recommendedName>
        <fullName evidence="14">Two-component response regulator</fullName>
    </recommendedName>
</protein>
<feature type="region of interest" description="Disordered" evidence="8">
    <location>
        <begin position="155"/>
        <end position="209"/>
    </location>
</feature>
<dbReference type="GO" id="GO:0000160">
    <property type="term" value="P:phosphorelay signal transduction system"/>
    <property type="evidence" value="ECO:0007669"/>
    <property type="project" value="UniProtKB-KW"/>
</dbReference>
<dbReference type="FunFam" id="1.10.10.60:FF:000007">
    <property type="entry name" value="Two-component response regulator"/>
    <property type="match status" value="1"/>
</dbReference>
<dbReference type="CDD" id="cd17584">
    <property type="entry name" value="REC_typeB_ARR-like"/>
    <property type="match status" value="1"/>
</dbReference>
<dbReference type="GO" id="GO:0003677">
    <property type="term" value="F:DNA binding"/>
    <property type="evidence" value="ECO:0007669"/>
    <property type="project" value="InterPro"/>
</dbReference>
<dbReference type="InterPro" id="IPR009057">
    <property type="entry name" value="Homeodomain-like_sf"/>
</dbReference>
<evidence type="ECO:0000259" key="10">
    <source>
        <dbReference type="PROSITE" id="PS51294"/>
    </source>
</evidence>
<dbReference type="SUPFAM" id="SSF52172">
    <property type="entry name" value="CheY-like"/>
    <property type="match status" value="1"/>
</dbReference>
<sequence length="649" mass="70544">MGAETELPWVAAHASKQRMGPQDNGNWSEFPAGLRVLVVDDDRICLLILDRLLRECLYRVTTCERAVDALKILRDNRDGFDLVISDVHMPDMDGYKLLELVGLEMDLPVLMMSSNSETSAVMKGIKHGACDYLLKPVRIEELKNIWQHVIRRKQRDLDSDDQQHKPDEGADSLANDGADGASKSTKKRKDSLEEEDDVEAETEDPATSKKPRVVWSVELHQKFVNAVNSLGIDKAVPKRILELMDVRNLTRENVASHLQKYRLYLKRLSGEAYQGGGGLGAGYFGTVDHERFLSSGVGLVGDFRSQLPVHPLISSLHSGLFDTVSPNSADPIFLGQLATIQGVGSGLSGKPHFSGVPLLNSANALNCPASNGLDLKHMSGGVGGQVSSHVHNPLSTLSPGSGHMERPISQEANVLADHKNNTLLMQILQQQRSRSQMALPEAQRSNLRHAESGPALPKINNSLLALHSSSKPLPEMATTGNFSYEASNGLGPFRKNSRATELSGKDELSGLQSILSDQAGGNATFRFGTGLMNWHNQCSTIGQASNLSYLQEPKVGWTPNFGNDLVEGIDVKPLATSTLSAFEQSFGERDQVLKVASLESQAVSKVGALPEPFPPADDLLACYMKQQQQDMVSLTEGDAAEGYTLGNIL</sequence>
<feature type="compositionally biased region" description="Basic and acidic residues" evidence="8">
    <location>
        <begin position="155"/>
        <end position="168"/>
    </location>
</feature>
<dbReference type="InterPro" id="IPR001789">
    <property type="entry name" value="Sig_transdc_resp-reg_receiver"/>
</dbReference>
<evidence type="ECO:0000256" key="5">
    <source>
        <dbReference type="ARBA" id="ARBA00023163"/>
    </source>
</evidence>
<evidence type="ECO:0000313" key="11">
    <source>
        <dbReference type="EMBL" id="KAI5071050.1"/>
    </source>
</evidence>
<keyword evidence="5" id="KW-0804">Transcription</keyword>
<evidence type="ECO:0000256" key="2">
    <source>
        <dbReference type="ARBA" id="ARBA00023012"/>
    </source>
</evidence>
<evidence type="ECO:0000256" key="8">
    <source>
        <dbReference type="SAM" id="MobiDB-lite"/>
    </source>
</evidence>
<dbReference type="Pfam" id="PF00072">
    <property type="entry name" value="Response_reg"/>
    <property type="match status" value="1"/>
</dbReference>
<feature type="compositionally biased region" description="Acidic residues" evidence="8">
    <location>
        <begin position="192"/>
        <end position="204"/>
    </location>
</feature>
<accession>A0A9D4ZF48</accession>
<dbReference type="OrthoDB" id="1923424at2759"/>
<dbReference type="InterPro" id="IPR045279">
    <property type="entry name" value="ARR-like"/>
</dbReference>
<dbReference type="Gene3D" id="3.40.50.2300">
    <property type="match status" value="1"/>
</dbReference>
<evidence type="ECO:0000256" key="3">
    <source>
        <dbReference type="ARBA" id="ARBA00023015"/>
    </source>
</evidence>
<feature type="modified residue" description="4-aspartylphosphate" evidence="7">
    <location>
        <position position="86"/>
    </location>
</feature>
<dbReference type="GO" id="GO:0009736">
    <property type="term" value="P:cytokinin-activated signaling pathway"/>
    <property type="evidence" value="ECO:0007669"/>
    <property type="project" value="InterPro"/>
</dbReference>
<dbReference type="Pfam" id="PF00249">
    <property type="entry name" value="Myb_DNA-binding"/>
    <property type="match status" value="1"/>
</dbReference>
<dbReference type="Gene3D" id="1.10.10.60">
    <property type="entry name" value="Homeodomain-like"/>
    <property type="match status" value="1"/>
</dbReference>
<dbReference type="PROSITE" id="PS50110">
    <property type="entry name" value="RESPONSE_REGULATORY"/>
    <property type="match status" value="1"/>
</dbReference>
<evidence type="ECO:0000256" key="1">
    <source>
        <dbReference type="ARBA" id="ARBA00022553"/>
    </source>
</evidence>
<keyword evidence="1 7" id="KW-0597">Phosphoprotein</keyword>
<dbReference type="SUPFAM" id="SSF46689">
    <property type="entry name" value="Homeodomain-like"/>
    <property type="match status" value="1"/>
</dbReference>
<evidence type="ECO:0000313" key="12">
    <source>
        <dbReference type="EMBL" id="KAI5071782.1"/>
    </source>
</evidence>